<dbReference type="SUPFAM" id="SSF53756">
    <property type="entry name" value="UDP-Glycosyltransferase/glycogen phosphorylase"/>
    <property type="match status" value="1"/>
</dbReference>
<proteinExistence type="predicted"/>
<feature type="domain" description="Glycosyltransferase subfamily 4-like N-terminal" evidence="1">
    <location>
        <begin position="3"/>
        <end position="112"/>
    </location>
</feature>
<dbReference type="EMBL" id="CP013244">
    <property type="protein sequence ID" value="ANP46808.1"/>
    <property type="molecule type" value="Genomic_DNA"/>
</dbReference>
<reference evidence="2 3" key="1">
    <citation type="submission" date="2015-11" db="EMBL/GenBank/DDBJ databases">
        <title>Whole-Genome Sequence of Candidatus Oderbacter manganicum from the National Park Lower Oder Valley, Germany.</title>
        <authorList>
            <person name="Braun B."/>
            <person name="Liere K."/>
            <person name="Szewzyk U."/>
        </authorList>
    </citation>
    <scope>NUCLEOTIDE SEQUENCE [LARGE SCALE GENOMIC DNA]</scope>
    <source>
        <strain evidence="2 3">OTSz_A_272</strain>
    </source>
</reference>
<dbReference type="InParanoid" id="A0A1B1AJR8"/>
<gene>
    <name evidence="2" type="ORF">ATE48_13245</name>
</gene>
<evidence type="ECO:0000259" key="1">
    <source>
        <dbReference type="Pfam" id="PF13477"/>
    </source>
</evidence>
<organism evidence="2 3">
    <name type="scientific">Candidatus Viadribacter manganicus</name>
    <dbReference type="NCBI Taxonomy" id="1759059"/>
    <lineage>
        <taxon>Bacteria</taxon>
        <taxon>Pseudomonadati</taxon>
        <taxon>Pseudomonadota</taxon>
        <taxon>Alphaproteobacteria</taxon>
        <taxon>Hyphomonadales</taxon>
        <taxon>Hyphomonadaceae</taxon>
        <taxon>Candidatus Viadribacter</taxon>
    </lineage>
</organism>
<protein>
    <recommendedName>
        <fullName evidence="1">Glycosyltransferase subfamily 4-like N-terminal domain-containing protein</fullName>
    </recommendedName>
</protein>
<dbReference type="PANTHER" id="PTHR12526">
    <property type="entry name" value="GLYCOSYLTRANSFERASE"/>
    <property type="match status" value="1"/>
</dbReference>
<dbReference type="GO" id="GO:0016757">
    <property type="term" value="F:glycosyltransferase activity"/>
    <property type="evidence" value="ECO:0007669"/>
    <property type="project" value="UniProtKB-ARBA"/>
</dbReference>
<dbReference type="PANTHER" id="PTHR12526:SF638">
    <property type="entry name" value="SPORE COAT PROTEIN SA"/>
    <property type="match status" value="1"/>
</dbReference>
<dbReference type="OrthoDB" id="9790710at2"/>
<dbReference type="Gene3D" id="3.40.50.2000">
    <property type="entry name" value="Glycogen Phosphorylase B"/>
    <property type="match status" value="2"/>
</dbReference>
<dbReference type="Pfam" id="PF13692">
    <property type="entry name" value="Glyco_trans_1_4"/>
    <property type="match status" value="1"/>
</dbReference>
<accession>A0A1B1AJR8</accession>
<dbReference type="Proteomes" id="UP000092498">
    <property type="component" value="Chromosome"/>
</dbReference>
<dbReference type="KEGG" id="cbot:ATE48_13245"/>
<dbReference type="InterPro" id="IPR028098">
    <property type="entry name" value="Glyco_trans_4-like_N"/>
</dbReference>
<evidence type="ECO:0000313" key="3">
    <source>
        <dbReference type="Proteomes" id="UP000092498"/>
    </source>
</evidence>
<name>A0A1B1AJR8_9PROT</name>
<dbReference type="Pfam" id="PF13477">
    <property type="entry name" value="Glyco_trans_4_2"/>
    <property type="match status" value="1"/>
</dbReference>
<keyword evidence="3" id="KW-1185">Reference proteome</keyword>
<dbReference type="STRING" id="1759059.ATE48_13245"/>
<evidence type="ECO:0000313" key="2">
    <source>
        <dbReference type="EMBL" id="ANP46808.1"/>
    </source>
</evidence>
<dbReference type="AlphaFoldDB" id="A0A1B1AJR8"/>
<sequence>MKKILFIVSEDWFFRSHFRAFPQRARQDGYEVVIAGRRSGAMDGENVRVIDVPFARGGFGLGAIARQLPKLQAIVDAERPDIIHPFSLKSIALTMMLKARGAGRAFALTGRGYLALSSAPAWAKLIGWCFRHMLRHELSKPRTVLIVENLADRRWVEGRRALSDDRVVLMPGAGVEPSLYLPTPEPVHPPIIVGVVARLIRSKGVDVAVDAVVRLRKKGFNIVLRVAGQSDPENPEFVTDGELSRWRASDGVELVGQIKDVSLFWSGVQIACVPSRGGEGLPRTLLEAAACGRPVVTTDAPGCGEVVSDGAGLVVAHDNVEALAAGLSKLATDHALRQRFGKAARALIELKYTSQHAAEEAAKAWALLKRP</sequence>
<dbReference type="RefSeq" id="WP_066772267.1">
    <property type="nucleotide sequence ID" value="NZ_CP013244.1"/>
</dbReference>